<dbReference type="InterPro" id="IPR003593">
    <property type="entry name" value="AAA+_ATPase"/>
</dbReference>
<dbReference type="CDD" id="cd03257">
    <property type="entry name" value="ABC_NikE_OppD_transporters"/>
    <property type="match status" value="2"/>
</dbReference>
<evidence type="ECO:0000256" key="6">
    <source>
        <dbReference type="ARBA" id="ARBA00022840"/>
    </source>
</evidence>
<dbReference type="NCBIfam" id="NF007739">
    <property type="entry name" value="PRK10419.1"/>
    <property type="match status" value="2"/>
</dbReference>
<dbReference type="Gene3D" id="3.40.50.300">
    <property type="entry name" value="P-loop containing nucleotide triphosphate hydrolases"/>
    <property type="match status" value="2"/>
</dbReference>
<accession>A0A852TWI8</accession>
<dbReference type="Pfam" id="PF08352">
    <property type="entry name" value="oligo_HPY"/>
    <property type="match status" value="2"/>
</dbReference>
<proteinExistence type="inferred from homology"/>
<evidence type="ECO:0000259" key="9">
    <source>
        <dbReference type="PROSITE" id="PS50893"/>
    </source>
</evidence>
<keyword evidence="11" id="KW-1185">Reference proteome</keyword>
<dbReference type="InterPro" id="IPR003439">
    <property type="entry name" value="ABC_transporter-like_ATP-bd"/>
</dbReference>
<dbReference type="InterPro" id="IPR013563">
    <property type="entry name" value="Oligopep_ABC_C"/>
</dbReference>
<dbReference type="PROSITE" id="PS00211">
    <property type="entry name" value="ABC_TRANSPORTER_1"/>
    <property type="match status" value="2"/>
</dbReference>
<feature type="domain" description="ABC transporter" evidence="9">
    <location>
        <begin position="19"/>
        <end position="268"/>
    </location>
</feature>
<keyword evidence="7" id="KW-0472">Membrane</keyword>
<comment type="caution">
    <text evidence="10">The sequence shown here is derived from an EMBL/GenBank/DDBJ whole genome shotgun (WGS) entry which is preliminary data.</text>
</comment>
<keyword evidence="3" id="KW-0813">Transport</keyword>
<feature type="region of interest" description="Disordered" evidence="8">
    <location>
        <begin position="278"/>
        <end position="311"/>
    </location>
</feature>
<evidence type="ECO:0000313" key="10">
    <source>
        <dbReference type="EMBL" id="NYE47755.1"/>
    </source>
</evidence>
<dbReference type="SUPFAM" id="SSF52540">
    <property type="entry name" value="P-loop containing nucleoside triphosphate hydrolases"/>
    <property type="match status" value="2"/>
</dbReference>
<keyword evidence="5" id="KW-0547">Nucleotide-binding</keyword>
<comment type="similarity">
    <text evidence="2">Belongs to the ABC transporter superfamily.</text>
</comment>
<evidence type="ECO:0000313" key="11">
    <source>
        <dbReference type="Proteomes" id="UP000589036"/>
    </source>
</evidence>
<dbReference type="Pfam" id="PF00005">
    <property type="entry name" value="ABC_tran"/>
    <property type="match status" value="2"/>
</dbReference>
<evidence type="ECO:0000256" key="1">
    <source>
        <dbReference type="ARBA" id="ARBA00004202"/>
    </source>
</evidence>
<dbReference type="GO" id="GO:0015833">
    <property type="term" value="P:peptide transport"/>
    <property type="evidence" value="ECO:0007669"/>
    <property type="project" value="InterPro"/>
</dbReference>
<dbReference type="GO" id="GO:0016887">
    <property type="term" value="F:ATP hydrolysis activity"/>
    <property type="evidence" value="ECO:0007669"/>
    <property type="project" value="InterPro"/>
</dbReference>
<feature type="compositionally biased region" description="Basic and acidic residues" evidence="8">
    <location>
        <begin position="294"/>
        <end position="307"/>
    </location>
</feature>
<dbReference type="AlphaFoldDB" id="A0A852TWI8"/>
<dbReference type="GO" id="GO:0005524">
    <property type="term" value="F:ATP binding"/>
    <property type="evidence" value="ECO:0007669"/>
    <property type="project" value="UniProtKB-KW"/>
</dbReference>
<evidence type="ECO:0000256" key="8">
    <source>
        <dbReference type="SAM" id="MobiDB-lite"/>
    </source>
</evidence>
<dbReference type="PANTHER" id="PTHR43297:SF2">
    <property type="entry name" value="DIPEPTIDE TRANSPORT ATP-BINDING PROTEIN DPPD"/>
    <property type="match status" value="1"/>
</dbReference>
<feature type="domain" description="ABC transporter" evidence="9">
    <location>
        <begin position="324"/>
        <end position="563"/>
    </location>
</feature>
<dbReference type="RefSeq" id="WP_179643650.1">
    <property type="nucleotide sequence ID" value="NZ_BAAAYY010000008.1"/>
</dbReference>
<dbReference type="PANTHER" id="PTHR43297">
    <property type="entry name" value="OLIGOPEPTIDE TRANSPORT ATP-BINDING PROTEIN APPD"/>
    <property type="match status" value="1"/>
</dbReference>
<dbReference type="SMART" id="SM00382">
    <property type="entry name" value="AAA"/>
    <property type="match status" value="2"/>
</dbReference>
<organism evidence="10 11">
    <name type="scientific">Spinactinospora alkalitolerans</name>
    <dbReference type="NCBI Taxonomy" id="687207"/>
    <lineage>
        <taxon>Bacteria</taxon>
        <taxon>Bacillati</taxon>
        <taxon>Actinomycetota</taxon>
        <taxon>Actinomycetes</taxon>
        <taxon>Streptosporangiales</taxon>
        <taxon>Nocardiopsidaceae</taxon>
        <taxon>Spinactinospora</taxon>
    </lineage>
</organism>
<protein>
    <submittedName>
        <fullName evidence="10">Peptide/nickel transport system ATP-binding protein</fullName>
    </submittedName>
</protein>
<keyword evidence="4" id="KW-1003">Cell membrane</keyword>
<evidence type="ECO:0000256" key="5">
    <source>
        <dbReference type="ARBA" id="ARBA00022741"/>
    </source>
</evidence>
<comment type="subcellular location">
    <subcellularLocation>
        <location evidence="1">Cell membrane</location>
        <topology evidence="1">Peripheral membrane protein</topology>
    </subcellularLocation>
</comment>
<keyword evidence="6 10" id="KW-0067">ATP-binding</keyword>
<dbReference type="InterPro" id="IPR027417">
    <property type="entry name" value="P-loop_NTPase"/>
</dbReference>
<dbReference type="PROSITE" id="PS50893">
    <property type="entry name" value="ABC_TRANSPORTER_2"/>
    <property type="match status" value="2"/>
</dbReference>
<reference evidence="10 11" key="1">
    <citation type="submission" date="2020-07" db="EMBL/GenBank/DDBJ databases">
        <title>Sequencing the genomes of 1000 actinobacteria strains.</title>
        <authorList>
            <person name="Klenk H.-P."/>
        </authorList>
    </citation>
    <scope>NUCLEOTIDE SEQUENCE [LARGE SCALE GENOMIC DNA]</scope>
    <source>
        <strain evidence="10 11">CXB654</strain>
    </source>
</reference>
<evidence type="ECO:0000256" key="4">
    <source>
        <dbReference type="ARBA" id="ARBA00022475"/>
    </source>
</evidence>
<dbReference type="NCBIfam" id="NF008453">
    <property type="entry name" value="PRK11308.1"/>
    <property type="match status" value="2"/>
</dbReference>
<dbReference type="EMBL" id="JACCCC010000001">
    <property type="protein sequence ID" value="NYE47755.1"/>
    <property type="molecule type" value="Genomic_DNA"/>
</dbReference>
<dbReference type="InterPro" id="IPR050388">
    <property type="entry name" value="ABC_Ni/Peptide_Import"/>
</dbReference>
<dbReference type="GO" id="GO:0005886">
    <property type="term" value="C:plasma membrane"/>
    <property type="evidence" value="ECO:0007669"/>
    <property type="project" value="UniProtKB-SubCell"/>
</dbReference>
<sequence>MSSTETTGAETAAAAPPVLRFSDLSVGFHTEGGPVRAASGVTFDVGPAEVVAVVGESGSGKTVSAMSLLGLLPNGASVEGSAALAGEELIGVGERRLRRIRGNEIAMIFQEPMTSLNPVFTVGWQLAEVLRGHKGMSRSAARERSRELLELVGIPDAARRLGAYPHQLSGGQRQRVVIAMAVACEPKVLVADEPTTALDVTVQAGILDLLRDLRDRLRTAIVLITHDMGVVADIADRVVVMYRGEIVETGPVAELFAAPEHPYTRGLLAAVPHLGRAETAPRDPDSLAAVGGLKRSDAGGDAEEKRTAGTTEAAEAAADASAALEISDLVATYGALTAVNGVSLSVAPGEVFGLVGESGSGKSTVGRCAAGLKSPASGTVAIAGHDITGLSRRRMRPLRREFGIVFQDPASSLDPRMTIGASVGEPLRTHRLCRGSELADRVATALEEVSLAPDLRNRFPHELSGGQRQRVSIARALVLGPKLLIADEPTSALDVSVQADVLELFLDLQRRLRFGCLFISHDLAVVELLADRVAVMRGGELVETGATASVLAAPQHDYTRRLLMAAPVPDPAEQRRRREARSGGAPGPAG</sequence>
<evidence type="ECO:0000256" key="7">
    <source>
        <dbReference type="ARBA" id="ARBA00023136"/>
    </source>
</evidence>
<evidence type="ECO:0000256" key="2">
    <source>
        <dbReference type="ARBA" id="ARBA00005417"/>
    </source>
</evidence>
<evidence type="ECO:0000256" key="3">
    <source>
        <dbReference type="ARBA" id="ARBA00022448"/>
    </source>
</evidence>
<dbReference type="Proteomes" id="UP000589036">
    <property type="component" value="Unassembled WGS sequence"/>
</dbReference>
<gene>
    <name evidence="10" type="ORF">HDA32_002875</name>
</gene>
<dbReference type="FunFam" id="3.40.50.300:FF:000016">
    <property type="entry name" value="Oligopeptide ABC transporter ATP-binding component"/>
    <property type="match status" value="1"/>
</dbReference>
<dbReference type="InterPro" id="IPR017871">
    <property type="entry name" value="ABC_transporter-like_CS"/>
</dbReference>
<feature type="region of interest" description="Disordered" evidence="8">
    <location>
        <begin position="566"/>
        <end position="590"/>
    </location>
</feature>
<name>A0A852TWI8_9ACTN</name>